<dbReference type="FunFam" id="1.10.510.10:FF:000813">
    <property type="entry name" value="Aurora-like kinase"/>
    <property type="match status" value="1"/>
</dbReference>
<keyword evidence="2" id="KW-0808">Transferase</keyword>
<dbReference type="SMART" id="SM00220">
    <property type="entry name" value="S_TKc"/>
    <property type="match status" value="1"/>
</dbReference>
<evidence type="ECO:0000256" key="3">
    <source>
        <dbReference type="ARBA" id="ARBA00022741"/>
    </source>
</evidence>
<protein>
    <recommendedName>
        <fullName evidence="10">Protein kinase domain-containing protein</fullName>
    </recommendedName>
</protein>
<dbReference type="PROSITE" id="PS00108">
    <property type="entry name" value="PROTEIN_KINASE_ST"/>
    <property type="match status" value="1"/>
</dbReference>
<dbReference type="SUPFAM" id="SSF56112">
    <property type="entry name" value="Protein kinase-like (PK-like)"/>
    <property type="match status" value="1"/>
</dbReference>
<dbReference type="InterPro" id="IPR030616">
    <property type="entry name" value="Aur-like"/>
</dbReference>
<feature type="region of interest" description="Disordered" evidence="9">
    <location>
        <begin position="29"/>
        <end position="48"/>
    </location>
</feature>
<evidence type="ECO:0000256" key="5">
    <source>
        <dbReference type="ARBA" id="ARBA00022840"/>
    </source>
</evidence>
<feature type="compositionally biased region" description="Polar residues" evidence="9">
    <location>
        <begin position="108"/>
        <end position="119"/>
    </location>
</feature>
<dbReference type="InterPro" id="IPR008271">
    <property type="entry name" value="Ser/Thr_kinase_AS"/>
</dbReference>
<feature type="binding site" evidence="7">
    <location>
        <begin position="347"/>
        <end position="349"/>
    </location>
    <ligand>
        <name>ATP</name>
        <dbReference type="ChEBI" id="CHEBI:30616"/>
    </ligand>
</feature>
<dbReference type="FunFam" id="3.30.200.20:FF:000042">
    <property type="entry name" value="Aurora kinase A"/>
    <property type="match status" value="1"/>
</dbReference>
<feature type="binding site" evidence="7">
    <location>
        <position position="412"/>
    </location>
    <ligand>
        <name>ATP</name>
        <dbReference type="ChEBI" id="CHEBI:30616"/>
    </ligand>
</feature>
<dbReference type="OrthoDB" id="377346at2759"/>
<dbReference type="GO" id="GO:0004674">
    <property type="term" value="F:protein serine/threonine kinase activity"/>
    <property type="evidence" value="ECO:0007669"/>
    <property type="project" value="UniProtKB-KW"/>
</dbReference>
<dbReference type="Pfam" id="PF00069">
    <property type="entry name" value="Pkinase"/>
    <property type="match status" value="1"/>
</dbReference>
<reference evidence="11" key="1">
    <citation type="journal article" date="2021" name="Proc. Natl. Acad. Sci. U.S.A.">
        <title>Three genomes in the algal genus Volvox reveal the fate of a haploid sex-determining region after a transition to homothallism.</title>
        <authorList>
            <person name="Yamamoto K."/>
            <person name="Hamaji T."/>
            <person name="Kawai-Toyooka H."/>
            <person name="Matsuzaki R."/>
            <person name="Takahashi F."/>
            <person name="Nishimura Y."/>
            <person name="Kawachi M."/>
            <person name="Noguchi H."/>
            <person name="Minakuchi Y."/>
            <person name="Umen J.G."/>
            <person name="Toyoda A."/>
            <person name="Nozaki H."/>
        </authorList>
    </citation>
    <scope>NUCLEOTIDE SEQUENCE</scope>
    <source>
        <strain evidence="11">NIES-3786</strain>
    </source>
</reference>
<keyword evidence="12" id="KW-1185">Reference proteome</keyword>
<dbReference type="Proteomes" id="UP000747110">
    <property type="component" value="Unassembled WGS sequence"/>
</dbReference>
<evidence type="ECO:0000256" key="1">
    <source>
        <dbReference type="ARBA" id="ARBA00022527"/>
    </source>
</evidence>
<evidence type="ECO:0000256" key="7">
    <source>
        <dbReference type="PIRSR" id="PIRSR630616-2"/>
    </source>
</evidence>
<gene>
    <name evidence="11" type="ORF">Vretifemale_14603</name>
</gene>
<dbReference type="GO" id="GO:0005524">
    <property type="term" value="F:ATP binding"/>
    <property type="evidence" value="ECO:0007669"/>
    <property type="project" value="UniProtKB-KW"/>
</dbReference>
<sequence length="569" mass="62455">MPRTGTLFGSFKIFFKVSRDACRKTEECSSVASPNAANEPDDASSTCTTSSVHLTSKYLSKDFQNGSNTLSLPGTQPKGFQRKLFSRSFFPPRSPLSISEATICHSISDPSENPSNRTRAPTRDSNGRPCHNSLRHAVKSSRLIMATREGDGSAPSSANSTPYATYDSSRRCLSLDIPAIALSSPAALTPFPSLWPNVLAGADMNAQAKSPGMQSPSIVPAFDVPGTESPPLLPSLLVPPANPQSDTTLLAMCPGVPAAMRRRQWCVEDYDVSRKLYKGSTSTVYKATCRRSGLPVALKVYFLSKVPKNVIHMIIREIKIHVELVHKHIVTLYAAFADQKRLVLVQEYAGRGDLHGLYRSLNRRMTEAQLTHLVLAPFMEALAYLHYKGICHRDIKPENILFTNDWRLMIADFGVSIDLNQERAVTRAGTLEYMAPEVERCPLKMLPEENKENPDLAYTTAVDIWAAGVLAYELLVGFAPFIGDQPFQISATATKGTDDWDGNLGGAVQAARKVVNFPSFISAHGRDFIRLALAERPEERPTALQLSRHPWLAAAMQQRNYGNAYGAGA</sequence>
<keyword evidence="4" id="KW-0418">Kinase</keyword>
<dbReference type="InterPro" id="IPR011009">
    <property type="entry name" value="Kinase-like_dom_sf"/>
</dbReference>
<dbReference type="Gene3D" id="1.10.510.10">
    <property type="entry name" value="Transferase(Phosphotransferase) domain 1"/>
    <property type="match status" value="1"/>
</dbReference>
<feature type="region of interest" description="Disordered" evidence="9">
    <location>
        <begin position="106"/>
        <end position="133"/>
    </location>
</feature>
<proteinExistence type="predicted"/>
<evidence type="ECO:0000256" key="4">
    <source>
        <dbReference type="ARBA" id="ARBA00022777"/>
    </source>
</evidence>
<dbReference type="PANTHER" id="PTHR24350">
    <property type="entry name" value="SERINE/THREONINE-PROTEIN KINASE IAL-RELATED"/>
    <property type="match status" value="1"/>
</dbReference>
<dbReference type="PROSITE" id="PS50011">
    <property type="entry name" value="PROTEIN_KINASE_DOM"/>
    <property type="match status" value="1"/>
</dbReference>
<feature type="binding site" evidence="7">
    <location>
        <begin position="398"/>
        <end position="399"/>
    </location>
    <ligand>
        <name>ATP</name>
        <dbReference type="ChEBI" id="CHEBI:30616"/>
    </ligand>
</feature>
<feature type="cross-link" description="Glycyl lysine isopeptide (Lys-Gly) (interchain with G-Cter in SUMO2)" evidence="8">
    <location>
        <position position="396"/>
    </location>
</feature>
<keyword evidence="5 7" id="KW-0067">ATP-binding</keyword>
<evidence type="ECO:0000313" key="12">
    <source>
        <dbReference type="Proteomes" id="UP000747110"/>
    </source>
</evidence>
<evidence type="ECO:0000256" key="6">
    <source>
        <dbReference type="PIRSR" id="PIRSR630616-1"/>
    </source>
</evidence>
<feature type="active site" description="Proton acceptor" evidence="6">
    <location>
        <position position="394"/>
    </location>
</feature>
<comment type="caution">
    <text evidence="11">The sequence shown here is derived from an EMBL/GenBank/DDBJ whole genome shotgun (WGS) entry which is preliminary data.</text>
</comment>
<evidence type="ECO:0000256" key="2">
    <source>
        <dbReference type="ARBA" id="ARBA00022679"/>
    </source>
</evidence>
<dbReference type="AlphaFoldDB" id="A0A8J4FQQ0"/>
<evidence type="ECO:0000259" key="10">
    <source>
        <dbReference type="PROSITE" id="PS50011"/>
    </source>
</evidence>
<keyword evidence="1" id="KW-0723">Serine/threonine-protein kinase</keyword>
<evidence type="ECO:0000256" key="8">
    <source>
        <dbReference type="PIRSR" id="PIRSR630616-3"/>
    </source>
</evidence>
<name>A0A8J4FQQ0_9CHLO</name>
<organism evidence="11 12">
    <name type="scientific">Volvox reticuliferus</name>
    <dbReference type="NCBI Taxonomy" id="1737510"/>
    <lineage>
        <taxon>Eukaryota</taxon>
        <taxon>Viridiplantae</taxon>
        <taxon>Chlorophyta</taxon>
        <taxon>core chlorophytes</taxon>
        <taxon>Chlorophyceae</taxon>
        <taxon>CS clade</taxon>
        <taxon>Chlamydomonadales</taxon>
        <taxon>Volvocaceae</taxon>
        <taxon>Volvox</taxon>
    </lineage>
</organism>
<feature type="binding site" evidence="7">
    <location>
        <position position="299"/>
    </location>
    <ligand>
        <name>ATP</name>
        <dbReference type="ChEBI" id="CHEBI:30616"/>
    </ligand>
</feature>
<keyword evidence="3 7" id="KW-0547">Nucleotide-binding</keyword>
<evidence type="ECO:0000313" key="11">
    <source>
        <dbReference type="EMBL" id="GIL86213.1"/>
    </source>
</evidence>
<feature type="domain" description="Protein kinase" evidence="10">
    <location>
        <begin position="270"/>
        <end position="552"/>
    </location>
</feature>
<dbReference type="InterPro" id="IPR000719">
    <property type="entry name" value="Prot_kinase_dom"/>
</dbReference>
<evidence type="ECO:0000256" key="9">
    <source>
        <dbReference type="SAM" id="MobiDB-lite"/>
    </source>
</evidence>
<dbReference type="EMBL" id="BNCP01000035">
    <property type="protein sequence ID" value="GIL86213.1"/>
    <property type="molecule type" value="Genomic_DNA"/>
</dbReference>
<accession>A0A8J4FQQ0</accession>